<feature type="non-terminal residue" evidence="2">
    <location>
        <position position="1"/>
    </location>
</feature>
<organism evidence="2 3">
    <name type="scientific">Phytophthora megakarya</name>
    <dbReference type="NCBI Taxonomy" id="4795"/>
    <lineage>
        <taxon>Eukaryota</taxon>
        <taxon>Sar</taxon>
        <taxon>Stramenopiles</taxon>
        <taxon>Oomycota</taxon>
        <taxon>Peronosporomycetes</taxon>
        <taxon>Peronosporales</taxon>
        <taxon>Peronosporaceae</taxon>
        <taxon>Phytophthora</taxon>
    </lineage>
</organism>
<feature type="region of interest" description="Disordered" evidence="1">
    <location>
        <begin position="188"/>
        <end position="267"/>
    </location>
</feature>
<proteinExistence type="predicted"/>
<evidence type="ECO:0000256" key="1">
    <source>
        <dbReference type="SAM" id="MobiDB-lite"/>
    </source>
</evidence>
<feature type="compositionally biased region" description="Low complexity" evidence="1">
    <location>
        <begin position="211"/>
        <end position="222"/>
    </location>
</feature>
<gene>
    <name evidence="2" type="ORF">PHMEG_00040378</name>
</gene>
<comment type="caution">
    <text evidence="2">The sequence shown here is derived from an EMBL/GenBank/DDBJ whole genome shotgun (WGS) entry which is preliminary data.</text>
</comment>
<dbReference type="EMBL" id="NBNE01020929">
    <property type="protein sequence ID" value="OWY91161.1"/>
    <property type="molecule type" value="Genomic_DNA"/>
</dbReference>
<evidence type="ECO:0000313" key="3">
    <source>
        <dbReference type="Proteomes" id="UP000198211"/>
    </source>
</evidence>
<dbReference type="Proteomes" id="UP000198211">
    <property type="component" value="Unassembled WGS sequence"/>
</dbReference>
<reference evidence="3" key="1">
    <citation type="submission" date="2017-03" db="EMBL/GenBank/DDBJ databases">
        <title>Phytopthora megakarya and P. palmivora, two closely related causual agents of cacao black pod achieved similar genome size and gene model numbers by different mechanisms.</title>
        <authorList>
            <person name="Ali S."/>
            <person name="Shao J."/>
            <person name="Larry D.J."/>
            <person name="Kronmiller B."/>
            <person name="Shen D."/>
            <person name="Strem M.D."/>
            <person name="Melnick R.L."/>
            <person name="Guiltinan M.J."/>
            <person name="Tyler B.M."/>
            <person name="Meinhardt L.W."/>
            <person name="Bailey B.A."/>
        </authorList>
    </citation>
    <scope>NUCLEOTIDE SEQUENCE [LARGE SCALE GENOMIC DNA]</scope>
    <source>
        <strain evidence="3">zdho120</strain>
    </source>
</reference>
<evidence type="ECO:0000313" key="2">
    <source>
        <dbReference type="EMBL" id="OWY91161.1"/>
    </source>
</evidence>
<sequence>YTLDVWVGNIGQGIDVLLEMNFMVAAGVRLCAHEGEVVLPDEERILLVGSPKRSHLGWSIDVSIHESVWLAPGDSKYIPIRTSEPDLESMDVWVGRGDRWVTLVVFSTKRVPVAARVVNISRRPVQVLPHTKVTTLTDRDWLPLGTNFVRPGSYQYDEREFLVYENTRSPAAERRLDAEVRELERNAPPMVDRPTYPTPTRVLRRTPETRAVVPEVPEAHPVSRSPEPSGGEWSRKSVSRPPRVETVPSPTTPPRLHSLLRPMQIAL</sequence>
<protein>
    <recommendedName>
        <fullName evidence="4">Aspartic protease</fullName>
    </recommendedName>
</protein>
<dbReference type="OrthoDB" id="128412at2759"/>
<dbReference type="AlphaFoldDB" id="A0A225UDY0"/>
<accession>A0A225UDY0</accession>
<evidence type="ECO:0008006" key="4">
    <source>
        <dbReference type="Google" id="ProtNLM"/>
    </source>
</evidence>
<name>A0A225UDY0_9STRA</name>
<keyword evidence="3" id="KW-1185">Reference proteome</keyword>